<evidence type="ECO:0000259" key="5">
    <source>
        <dbReference type="PROSITE" id="PS51278"/>
    </source>
</evidence>
<evidence type="ECO:0000256" key="2">
    <source>
        <dbReference type="ARBA" id="ARBA00022741"/>
    </source>
</evidence>
<dbReference type="CDD" id="cd01991">
    <property type="entry name" value="Asn_synthase_B_C"/>
    <property type="match status" value="1"/>
</dbReference>
<evidence type="ECO:0000313" key="6">
    <source>
        <dbReference type="EMBL" id="VAX39184.1"/>
    </source>
</evidence>
<dbReference type="InterPro" id="IPR051786">
    <property type="entry name" value="ASN_synthetase/amidase"/>
</dbReference>
<evidence type="ECO:0000256" key="3">
    <source>
        <dbReference type="ARBA" id="ARBA00022840"/>
    </source>
</evidence>
<dbReference type="InterPro" id="IPR014729">
    <property type="entry name" value="Rossmann-like_a/b/a_fold"/>
</dbReference>
<dbReference type="GO" id="GO:0006529">
    <property type="term" value="P:asparagine biosynthetic process"/>
    <property type="evidence" value="ECO:0007669"/>
    <property type="project" value="InterPro"/>
</dbReference>
<dbReference type="NCBIfam" id="TIGR01536">
    <property type="entry name" value="asn_synth_AEB"/>
    <property type="match status" value="1"/>
</dbReference>
<dbReference type="EMBL" id="UOGL01000310">
    <property type="protein sequence ID" value="VAX39184.1"/>
    <property type="molecule type" value="Genomic_DNA"/>
</dbReference>
<evidence type="ECO:0000256" key="1">
    <source>
        <dbReference type="ARBA" id="ARBA00005752"/>
    </source>
</evidence>
<dbReference type="PROSITE" id="PS51278">
    <property type="entry name" value="GATASE_TYPE_2"/>
    <property type="match status" value="1"/>
</dbReference>
<name>A0A3B1DSP5_9ZZZZ</name>
<protein>
    <submittedName>
        <fullName evidence="6">Asparagine synthetase [glutamine-hydrolyzing]</fullName>
        <ecNumber evidence="6">6.3.5.4</ecNumber>
    </submittedName>
</protein>
<dbReference type="GO" id="GO:0004066">
    <property type="term" value="F:asparagine synthase (glutamine-hydrolyzing) activity"/>
    <property type="evidence" value="ECO:0007669"/>
    <property type="project" value="UniProtKB-EC"/>
</dbReference>
<organism evidence="6">
    <name type="scientific">hydrothermal vent metagenome</name>
    <dbReference type="NCBI Taxonomy" id="652676"/>
    <lineage>
        <taxon>unclassified sequences</taxon>
        <taxon>metagenomes</taxon>
        <taxon>ecological metagenomes</taxon>
    </lineage>
</organism>
<dbReference type="PIRSF" id="PIRSF001589">
    <property type="entry name" value="Asn_synthetase_glu-h"/>
    <property type="match status" value="1"/>
</dbReference>
<gene>
    <name evidence="6" type="ORF">MNBD_PLANCTO02-614</name>
</gene>
<dbReference type="SUPFAM" id="SSF56235">
    <property type="entry name" value="N-terminal nucleophile aminohydrolases (Ntn hydrolases)"/>
    <property type="match status" value="1"/>
</dbReference>
<dbReference type="PANTHER" id="PTHR43284:SF1">
    <property type="entry name" value="ASPARAGINE SYNTHETASE"/>
    <property type="match status" value="1"/>
</dbReference>
<keyword evidence="6" id="KW-0436">Ligase</keyword>
<accession>A0A3B1DSP5</accession>
<dbReference type="InterPro" id="IPR033738">
    <property type="entry name" value="AsnB_N"/>
</dbReference>
<dbReference type="InterPro" id="IPR006426">
    <property type="entry name" value="Asn_synth_AEB"/>
</dbReference>
<dbReference type="InterPro" id="IPR001962">
    <property type="entry name" value="Asn_synthase"/>
</dbReference>
<keyword evidence="3" id="KW-0067">ATP-binding</keyword>
<sequence>MCGIAGACWNDVSLSLSANDIQRMTSVLKHRGPDDAGVYLSASQKSVSQKEMSEQSVALGHRRLSIIDLAGGHQPLADIDKTVWIAFNGEIYNYRELREQLQSKGHRFATTGDTETIIALYKEYGEQFVSHLRGMFAIALWDVQQEKLIIARDRLGQKPLFYREEKVNREGKRITFASELKSLLQVPNAPRSMNLQAVDSFFSYQYVPHPESILEGYHKLPPGHIGIYEKGKLCIKAYWFPPYETGSTTFDCDDATSNTMQNWSATEWQKELRERMTEAVRLRMRSDVPLGAFLSGGIDSTIIAGLMQELSDKPILTFSIGFPVKQFDERTFAREAAQKLGTEHYEQVVEPEALKILPKLIWHYDEPFSDSSAIPTMYLSEMTRQHVTVSLSGDAGDELFAGYDRYKAVRLAGWIDNMPKLMRSFFKMNLWQKIPASVNQKSFRRRLKRFLQGLSESPERRYHKWVGIFDAERRDELYSDEFKEQLDGFDSLDLFHEAYKACPGRDFVTRTTCTDLLTYLPCDILTKVDIASMAYSLECRSPFLDHHVVELAAKMPMSLKLKGKQGKQILIDTFSDLLPASIQTRPKMGFGVPLDHWFRNELKPLLYDTVLSERALQRGYFKPKVIQKLVDEHMQKKWDHSYRLWSLLIFEMWQQTYLDNVPPIDCPTL</sequence>
<dbReference type="Pfam" id="PF13537">
    <property type="entry name" value="GATase_7"/>
    <property type="match status" value="1"/>
</dbReference>
<reference evidence="6" key="1">
    <citation type="submission" date="2018-06" db="EMBL/GenBank/DDBJ databases">
        <authorList>
            <person name="Zhirakovskaya E."/>
        </authorList>
    </citation>
    <scope>NUCLEOTIDE SEQUENCE</scope>
</reference>
<dbReference type="EC" id="6.3.5.4" evidence="6"/>
<dbReference type="PANTHER" id="PTHR43284">
    <property type="entry name" value="ASPARAGINE SYNTHETASE (GLUTAMINE-HYDROLYZING)"/>
    <property type="match status" value="1"/>
</dbReference>
<evidence type="ECO:0000256" key="4">
    <source>
        <dbReference type="ARBA" id="ARBA00022962"/>
    </source>
</evidence>
<dbReference type="AlphaFoldDB" id="A0A3B1DSP5"/>
<dbReference type="GO" id="GO:0005524">
    <property type="term" value="F:ATP binding"/>
    <property type="evidence" value="ECO:0007669"/>
    <property type="project" value="UniProtKB-KW"/>
</dbReference>
<feature type="domain" description="Glutamine amidotransferase type-2" evidence="5">
    <location>
        <begin position="2"/>
        <end position="231"/>
    </location>
</feature>
<dbReference type="Pfam" id="PF00733">
    <property type="entry name" value="Asn_synthase"/>
    <property type="match status" value="1"/>
</dbReference>
<keyword evidence="4" id="KW-0315">Glutamine amidotransferase</keyword>
<proteinExistence type="inferred from homology"/>
<dbReference type="Gene3D" id="3.40.50.620">
    <property type="entry name" value="HUPs"/>
    <property type="match status" value="1"/>
</dbReference>
<dbReference type="InterPro" id="IPR017932">
    <property type="entry name" value="GATase_2_dom"/>
</dbReference>
<dbReference type="InterPro" id="IPR029055">
    <property type="entry name" value="Ntn_hydrolases_N"/>
</dbReference>
<dbReference type="SUPFAM" id="SSF52402">
    <property type="entry name" value="Adenine nucleotide alpha hydrolases-like"/>
    <property type="match status" value="1"/>
</dbReference>
<dbReference type="CDD" id="cd00712">
    <property type="entry name" value="AsnB"/>
    <property type="match status" value="1"/>
</dbReference>
<keyword evidence="2" id="KW-0547">Nucleotide-binding</keyword>
<dbReference type="Gene3D" id="3.60.20.10">
    <property type="entry name" value="Glutamine Phosphoribosylpyrophosphate, subunit 1, domain 1"/>
    <property type="match status" value="1"/>
</dbReference>
<comment type="similarity">
    <text evidence="1">Belongs to the asparagine synthetase family.</text>
</comment>
<dbReference type="GO" id="GO:0005829">
    <property type="term" value="C:cytosol"/>
    <property type="evidence" value="ECO:0007669"/>
    <property type="project" value="TreeGrafter"/>
</dbReference>